<proteinExistence type="predicted"/>
<keyword evidence="1" id="KW-0472">Membrane</keyword>
<dbReference type="AlphaFoldDB" id="A0A1E2VBP4"/>
<name>A0A1E2VBP4_9GAMM</name>
<dbReference type="STRING" id="197479.BFW38_13475"/>
<keyword evidence="3" id="KW-1185">Reference proteome</keyword>
<dbReference type="EMBL" id="MDTQ01000001">
    <property type="protein sequence ID" value="ODC04391.1"/>
    <property type="molecule type" value="Genomic_DNA"/>
</dbReference>
<evidence type="ECO:0000313" key="3">
    <source>
        <dbReference type="Proteomes" id="UP000094291"/>
    </source>
</evidence>
<evidence type="ECO:0000256" key="1">
    <source>
        <dbReference type="SAM" id="Phobius"/>
    </source>
</evidence>
<dbReference type="Proteomes" id="UP000094291">
    <property type="component" value="Unassembled WGS sequence"/>
</dbReference>
<organism evidence="2 3">
    <name type="scientific">Terasakiispira papahanaumokuakeensis</name>
    <dbReference type="NCBI Taxonomy" id="197479"/>
    <lineage>
        <taxon>Bacteria</taxon>
        <taxon>Pseudomonadati</taxon>
        <taxon>Pseudomonadota</taxon>
        <taxon>Gammaproteobacteria</taxon>
        <taxon>Oceanospirillales</taxon>
        <taxon>Terasakiispira</taxon>
    </lineage>
</organism>
<sequence>MIFFGSRSKTVTGQVVEGINCPNCENQQFITYGLIKYFHLYWIPTLITSKTVGIECTHCKKNMVNNELPEHLSKEIKTALFTKKQVLPMFSGLIIIACLVVFGVYTAQKNSANELTYIEQPAVHDLYIVNLTKIFDDTDPEYKYGIMRITHLKSGQAEFQVSRIAYNKRSGARKDIRTGKASSEAYYDDSGSLYIDIDKLKDMKEAGAINSIKRLE</sequence>
<dbReference type="OrthoDB" id="6101333at2"/>
<reference evidence="2 3" key="1">
    <citation type="submission" date="2016-08" db="EMBL/GenBank/DDBJ databases">
        <authorList>
            <person name="Seilhamer J.J."/>
        </authorList>
    </citation>
    <scope>NUCLEOTIDE SEQUENCE [LARGE SCALE GENOMIC DNA]</scope>
    <source>
        <strain evidence="2 3">PH27A</strain>
    </source>
</reference>
<keyword evidence="1" id="KW-0812">Transmembrane</keyword>
<protein>
    <recommendedName>
        <fullName evidence="4">Zinc-ribbon 15 domain-containing protein</fullName>
    </recommendedName>
</protein>
<keyword evidence="1" id="KW-1133">Transmembrane helix</keyword>
<feature type="transmembrane region" description="Helical" evidence="1">
    <location>
        <begin position="86"/>
        <end position="105"/>
    </location>
</feature>
<comment type="caution">
    <text evidence="2">The sequence shown here is derived from an EMBL/GenBank/DDBJ whole genome shotgun (WGS) entry which is preliminary data.</text>
</comment>
<dbReference type="RefSeq" id="WP_068999372.1">
    <property type="nucleotide sequence ID" value="NZ_MDTQ01000001.1"/>
</dbReference>
<evidence type="ECO:0008006" key="4">
    <source>
        <dbReference type="Google" id="ProtNLM"/>
    </source>
</evidence>
<accession>A0A1E2VBP4</accession>
<evidence type="ECO:0000313" key="2">
    <source>
        <dbReference type="EMBL" id="ODC04391.1"/>
    </source>
</evidence>
<gene>
    <name evidence="2" type="ORF">BFW38_13475</name>
</gene>